<gene>
    <name evidence="1" type="ORF">BCF58_1013</name>
</gene>
<protein>
    <submittedName>
        <fullName evidence="1">Uncharacterized protein</fullName>
    </submittedName>
</protein>
<organism evidence="1 2">
    <name type="scientific">Chryseobacterium defluvii</name>
    <dbReference type="NCBI Taxonomy" id="160396"/>
    <lineage>
        <taxon>Bacteria</taxon>
        <taxon>Pseudomonadati</taxon>
        <taxon>Bacteroidota</taxon>
        <taxon>Flavobacteriia</taxon>
        <taxon>Flavobacteriales</taxon>
        <taxon>Weeksellaceae</taxon>
        <taxon>Chryseobacterium group</taxon>
        <taxon>Chryseobacterium</taxon>
    </lineage>
</organism>
<reference evidence="1 2" key="1">
    <citation type="submission" date="2018-10" db="EMBL/GenBank/DDBJ databases">
        <title>Genomic Encyclopedia of Archaeal and Bacterial Type Strains, Phase II (KMG-II): from individual species to whole genera.</title>
        <authorList>
            <person name="Goeker M."/>
        </authorList>
    </citation>
    <scope>NUCLEOTIDE SEQUENCE [LARGE SCALE GENOMIC DNA]</scope>
    <source>
        <strain evidence="1 2">DSM 14219</strain>
    </source>
</reference>
<comment type="caution">
    <text evidence="1">The sequence shown here is derived from an EMBL/GenBank/DDBJ whole genome shotgun (WGS) entry which is preliminary data.</text>
</comment>
<dbReference type="Proteomes" id="UP000272428">
    <property type="component" value="Unassembled WGS sequence"/>
</dbReference>
<keyword evidence="2" id="KW-1185">Reference proteome</keyword>
<evidence type="ECO:0000313" key="2">
    <source>
        <dbReference type="Proteomes" id="UP000272428"/>
    </source>
</evidence>
<proteinExistence type="predicted"/>
<dbReference type="OrthoDB" id="979262at2"/>
<sequence length="141" mass="16059">MTAISDINTFVKILSEKGYTGYFQTQGGHSGKLKESLESYFESFKKGLESQKNNMISLSCYLQWKGEDKPRVECTFEVKSLNGKLFLSAMEVSRKDQFGQLLKQAKWDQLSIVNAPKAAEAIAMVSEMRNRKAKRVNRFKS</sequence>
<evidence type="ECO:0000313" key="1">
    <source>
        <dbReference type="EMBL" id="RKT01788.1"/>
    </source>
</evidence>
<dbReference type="AlphaFoldDB" id="A0A495SND8"/>
<dbReference type="EMBL" id="RBXB01000001">
    <property type="protein sequence ID" value="RKT01788.1"/>
    <property type="molecule type" value="Genomic_DNA"/>
</dbReference>
<accession>A0A495SND8</accession>
<name>A0A495SND8_9FLAO</name>
<dbReference type="RefSeq" id="WP_121460671.1">
    <property type="nucleotide sequence ID" value="NZ_RBXB01000001.1"/>
</dbReference>